<evidence type="ECO:0000313" key="2">
    <source>
        <dbReference type="Proteomes" id="UP001197378"/>
    </source>
</evidence>
<dbReference type="NCBIfam" id="NF038048">
    <property type="entry name" value="DIP1984_fam"/>
    <property type="match status" value="1"/>
</dbReference>
<dbReference type="CDD" id="cd12208">
    <property type="entry name" value="DIP1984-like"/>
    <property type="match status" value="1"/>
</dbReference>
<dbReference type="AlphaFoldDB" id="A0AAE3CKV4"/>
<dbReference type="RefSeq" id="WP_215870944.1">
    <property type="nucleotide sequence ID" value="NZ_JAAXYO010000165.1"/>
</dbReference>
<evidence type="ECO:0000313" key="1">
    <source>
        <dbReference type="EMBL" id="MBU2788870.1"/>
    </source>
</evidence>
<reference evidence="1" key="1">
    <citation type="journal article" date="2021" name="ISME J.">
        <title>Genomic evolution of the class Acidithiobacillia: deep-branching Proteobacteria living in extreme acidic conditions.</title>
        <authorList>
            <person name="Moya-Beltran A."/>
            <person name="Beard S."/>
            <person name="Rojas-Villalobos C."/>
            <person name="Issotta F."/>
            <person name="Gallardo Y."/>
            <person name="Ulloa R."/>
            <person name="Giaveno A."/>
            <person name="Degli Esposti M."/>
            <person name="Johnson D.B."/>
            <person name="Quatrini R."/>
        </authorList>
    </citation>
    <scope>NUCLEOTIDE SEQUENCE</scope>
    <source>
        <strain evidence="1">VAN18-1</strain>
    </source>
</reference>
<name>A0AAE3CKV4_9PROT</name>
<dbReference type="Pfam" id="PF20935">
    <property type="entry name" value="DUF6847"/>
    <property type="match status" value="1"/>
</dbReference>
<sequence>MKLAEALVIRADTQKQLEQLKYRMLRNVKVQDGEKPAENPIKLIAEYEAAAAELGRLIRQINITNSRATVLGRTMTQALAERDVLKQRQAMYRDLAEAATVTQSVSFRSEIRFRSFVSVPEIQKKADMAAKELRELDARIQEANWRIDLLDY</sequence>
<dbReference type="InterPro" id="IPR047741">
    <property type="entry name" value="DIP1984-like"/>
</dbReference>
<keyword evidence="2" id="KW-1185">Reference proteome</keyword>
<dbReference type="Gene3D" id="6.10.320.10">
    <property type="match status" value="1"/>
</dbReference>
<protein>
    <submittedName>
        <fullName evidence="1">DIP1984 family protein</fullName>
    </submittedName>
</protein>
<gene>
    <name evidence="1" type="ORF">HFQ13_11780</name>
</gene>
<dbReference type="Proteomes" id="UP001197378">
    <property type="component" value="Unassembled WGS sequence"/>
</dbReference>
<organism evidence="1 2">
    <name type="scientific">Igneacidithiobacillus copahuensis</name>
    <dbReference type="NCBI Taxonomy" id="2724909"/>
    <lineage>
        <taxon>Bacteria</taxon>
        <taxon>Pseudomonadati</taxon>
        <taxon>Pseudomonadota</taxon>
        <taxon>Acidithiobacillia</taxon>
        <taxon>Acidithiobacillales</taxon>
        <taxon>Acidithiobacillaceae</taxon>
        <taxon>Igneacidithiobacillus</taxon>
    </lineage>
</organism>
<dbReference type="EMBL" id="JAAXYO010000165">
    <property type="protein sequence ID" value="MBU2788870.1"/>
    <property type="molecule type" value="Genomic_DNA"/>
</dbReference>
<proteinExistence type="predicted"/>
<comment type="caution">
    <text evidence="1">The sequence shown here is derived from an EMBL/GenBank/DDBJ whole genome shotgun (WGS) entry which is preliminary data.</text>
</comment>
<accession>A0AAE3CKV4</accession>